<dbReference type="GO" id="GO:0022857">
    <property type="term" value="F:transmembrane transporter activity"/>
    <property type="evidence" value="ECO:0007669"/>
    <property type="project" value="InterPro"/>
</dbReference>
<feature type="compositionally biased region" description="Basic and acidic residues" evidence="3">
    <location>
        <begin position="60"/>
        <end position="72"/>
    </location>
</feature>
<dbReference type="Gene3D" id="2.40.30.170">
    <property type="match status" value="1"/>
</dbReference>
<evidence type="ECO:0000313" key="8">
    <source>
        <dbReference type="EMBL" id="CUQ67935.1"/>
    </source>
</evidence>
<proteinExistence type="inferred from homology"/>
<feature type="region of interest" description="Disordered" evidence="3">
    <location>
        <begin position="60"/>
        <end position="86"/>
    </location>
</feature>
<feature type="domain" description="CzcB-like barrel-sandwich hybrid" evidence="6">
    <location>
        <begin position="121"/>
        <end position="274"/>
    </location>
</feature>
<dbReference type="Proteomes" id="UP000066284">
    <property type="component" value="Chromosome 1"/>
</dbReference>
<dbReference type="FunFam" id="2.40.30.170:FF:000010">
    <property type="entry name" value="Efflux RND transporter periplasmic adaptor subunit"/>
    <property type="match status" value="1"/>
</dbReference>
<dbReference type="InterPro" id="IPR058792">
    <property type="entry name" value="Beta-barrel_RND_2"/>
</dbReference>
<dbReference type="AlphaFoldDB" id="A0A0S4KVU9"/>
<gene>
    <name evidence="8" type="ORF">NITINOP_2963</name>
</gene>
<dbReference type="InterPro" id="IPR006143">
    <property type="entry name" value="RND_pump_MFP"/>
</dbReference>
<dbReference type="GO" id="GO:0046914">
    <property type="term" value="F:transition metal ion binding"/>
    <property type="evidence" value="ECO:0007669"/>
    <property type="project" value="TreeGrafter"/>
</dbReference>
<protein>
    <submittedName>
        <fullName evidence="8">Putative Efflux transporter, RND family, MFP subunit</fullName>
    </submittedName>
</protein>
<keyword evidence="2" id="KW-0813">Transport</keyword>
<dbReference type="PANTHER" id="PTHR30097">
    <property type="entry name" value="CATION EFFLUX SYSTEM PROTEIN CUSB"/>
    <property type="match status" value="1"/>
</dbReference>
<evidence type="ECO:0000256" key="1">
    <source>
        <dbReference type="ARBA" id="ARBA00009477"/>
    </source>
</evidence>
<dbReference type="EMBL" id="LN885086">
    <property type="protein sequence ID" value="CUQ67935.1"/>
    <property type="molecule type" value="Genomic_DNA"/>
</dbReference>
<dbReference type="PANTHER" id="PTHR30097:SF4">
    <property type="entry name" value="SLR6042 PROTEIN"/>
    <property type="match status" value="1"/>
</dbReference>
<feature type="domain" description="CzcB-like C-terminal circularly permuted SH3-like" evidence="7">
    <location>
        <begin position="364"/>
        <end position="422"/>
    </location>
</feature>
<organism evidence="8 9">
    <name type="scientific">Candidatus Nitrospira inopinata</name>
    <dbReference type="NCBI Taxonomy" id="1715989"/>
    <lineage>
        <taxon>Bacteria</taxon>
        <taxon>Pseudomonadati</taxon>
        <taxon>Nitrospirota</taxon>
        <taxon>Nitrospiria</taxon>
        <taxon>Nitrospirales</taxon>
        <taxon>Nitrospiraceae</taxon>
        <taxon>Nitrospira</taxon>
    </lineage>
</organism>
<accession>A0A0S4KVU9</accession>
<dbReference type="Gene3D" id="2.40.420.20">
    <property type="match status" value="1"/>
</dbReference>
<dbReference type="GO" id="GO:0030288">
    <property type="term" value="C:outer membrane-bounded periplasmic space"/>
    <property type="evidence" value="ECO:0007669"/>
    <property type="project" value="TreeGrafter"/>
</dbReference>
<dbReference type="STRING" id="1715989.NITINOP_2963"/>
<feature type="domain" description="CzcB-like alpha-helical hairpin" evidence="4">
    <location>
        <begin position="162"/>
        <end position="218"/>
    </location>
</feature>
<comment type="similarity">
    <text evidence="1">Belongs to the membrane fusion protein (MFP) (TC 8.A.1) family.</text>
</comment>
<evidence type="ECO:0000259" key="7">
    <source>
        <dbReference type="Pfam" id="PF25975"/>
    </source>
</evidence>
<dbReference type="GO" id="GO:0015679">
    <property type="term" value="P:plasma membrane copper ion transport"/>
    <property type="evidence" value="ECO:0007669"/>
    <property type="project" value="TreeGrafter"/>
</dbReference>
<evidence type="ECO:0000259" key="5">
    <source>
        <dbReference type="Pfam" id="PF25954"/>
    </source>
</evidence>
<dbReference type="InterPro" id="IPR058649">
    <property type="entry name" value="CzcB_C"/>
</dbReference>
<evidence type="ECO:0000259" key="4">
    <source>
        <dbReference type="Pfam" id="PF25893"/>
    </source>
</evidence>
<feature type="region of interest" description="Disordered" evidence="3">
    <location>
        <begin position="1"/>
        <end position="29"/>
    </location>
</feature>
<dbReference type="InterPro" id="IPR058647">
    <property type="entry name" value="BSH_CzcB-like"/>
</dbReference>
<dbReference type="NCBIfam" id="TIGR01730">
    <property type="entry name" value="RND_mfp"/>
    <property type="match status" value="1"/>
</dbReference>
<sequence>MSWPSVLSRTRMQAISARGDRPRASGNFKKSRTRWDTHILLGSLLVFLAVGCNEARVEQPEAKARAEQEKQQAGHQVGEPPQLTVPPEALEGQAFQTTVIERRPFRDEIAATATIKPNEYRLVHLSPRIEGRVIEVKAVLGQQVKSGQVLALLDSIELGQKKSEFLQAKTNHDVDNRNYVREEGLFKEQITSEKEFLDAKGRHEKSLAAYRAAHEALRLIGLSEGDIKHIDWSTKEQPLSYFPLVSSLNGTVIERTITLGELISPKDTAFTIVDLSRVWIILDVYEQNLAAVRVGADVEITVDALPGETFKGTIVYLSDVLNPATRTIDARVEIPNPQRRLRPGMFARAAVILPGRGDDALVAPLDALQQVNDKTMAFVEKNPGTYEVRQVTVGRQSPPYSEIRSGLREGERVVTIGAFYLKSMLLKEQIGGG</sequence>
<dbReference type="Pfam" id="PF25973">
    <property type="entry name" value="BSH_CzcB"/>
    <property type="match status" value="1"/>
</dbReference>
<evidence type="ECO:0000259" key="6">
    <source>
        <dbReference type="Pfam" id="PF25973"/>
    </source>
</evidence>
<name>A0A0S4KVU9_9BACT</name>
<dbReference type="Pfam" id="PF25893">
    <property type="entry name" value="HH_CzcB"/>
    <property type="match status" value="1"/>
</dbReference>
<dbReference type="KEGG" id="nio:NITINOP_2963"/>
<evidence type="ECO:0000256" key="2">
    <source>
        <dbReference type="ARBA" id="ARBA00022448"/>
    </source>
</evidence>
<feature type="domain" description="CusB-like beta-barrel" evidence="5">
    <location>
        <begin position="277"/>
        <end position="350"/>
    </location>
</feature>
<evidence type="ECO:0000313" key="9">
    <source>
        <dbReference type="Proteomes" id="UP000066284"/>
    </source>
</evidence>
<dbReference type="GO" id="GO:0016020">
    <property type="term" value="C:membrane"/>
    <property type="evidence" value="ECO:0007669"/>
    <property type="project" value="InterPro"/>
</dbReference>
<keyword evidence="9" id="KW-1185">Reference proteome</keyword>
<dbReference type="Pfam" id="PF25954">
    <property type="entry name" value="Beta-barrel_RND_2"/>
    <property type="match status" value="1"/>
</dbReference>
<dbReference type="GO" id="GO:0060003">
    <property type="term" value="P:copper ion export"/>
    <property type="evidence" value="ECO:0007669"/>
    <property type="project" value="TreeGrafter"/>
</dbReference>
<dbReference type="Pfam" id="PF25975">
    <property type="entry name" value="CzcB_C"/>
    <property type="match status" value="1"/>
</dbReference>
<feature type="compositionally biased region" description="Polar residues" evidence="3">
    <location>
        <begin position="1"/>
        <end position="13"/>
    </location>
</feature>
<dbReference type="InterPro" id="IPR051909">
    <property type="entry name" value="MFP_Cation_Efflux"/>
</dbReference>
<dbReference type="InterPro" id="IPR058648">
    <property type="entry name" value="HH_CzcB-like"/>
</dbReference>
<dbReference type="Gene3D" id="2.40.50.100">
    <property type="match status" value="1"/>
</dbReference>
<reference evidence="9" key="1">
    <citation type="submission" date="2015-09" db="EMBL/GenBank/DDBJ databases">
        <authorList>
            <person name="Daims H."/>
        </authorList>
    </citation>
    <scope>NUCLEOTIDE SEQUENCE [LARGE SCALE GENOMIC DNA]</scope>
</reference>
<dbReference type="SUPFAM" id="SSF111369">
    <property type="entry name" value="HlyD-like secretion proteins"/>
    <property type="match status" value="1"/>
</dbReference>
<evidence type="ECO:0000256" key="3">
    <source>
        <dbReference type="SAM" id="MobiDB-lite"/>
    </source>
</evidence>